<evidence type="ECO:0000256" key="7">
    <source>
        <dbReference type="ARBA" id="ARBA00023319"/>
    </source>
</evidence>
<dbReference type="SMART" id="SM00409">
    <property type="entry name" value="IG"/>
    <property type="match status" value="2"/>
</dbReference>
<dbReference type="Proteomes" id="UP000694386">
    <property type="component" value="Unplaced"/>
</dbReference>
<dbReference type="InterPro" id="IPR007110">
    <property type="entry name" value="Ig-like_dom"/>
</dbReference>
<evidence type="ECO:0000256" key="9">
    <source>
        <dbReference type="SAM" id="Phobius"/>
    </source>
</evidence>
<keyword evidence="6" id="KW-0325">Glycoprotein</keyword>
<evidence type="ECO:0000259" key="11">
    <source>
        <dbReference type="PROSITE" id="PS50835"/>
    </source>
</evidence>
<keyword evidence="2" id="KW-1003">Cell membrane</keyword>
<dbReference type="InterPro" id="IPR036179">
    <property type="entry name" value="Ig-like_dom_sf"/>
</dbReference>
<accession>A0A8C2LEH4</accession>
<dbReference type="PANTHER" id="PTHR46013">
    <property type="entry name" value="VASCULAR CELL ADHESION MOLECULE 1"/>
    <property type="match status" value="1"/>
</dbReference>
<evidence type="ECO:0000313" key="12">
    <source>
        <dbReference type="Ensembl" id="ENSCGRP00001002497.1"/>
    </source>
</evidence>
<feature type="region of interest" description="Disordered" evidence="8">
    <location>
        <begin position="256"/>
        <end position="276"/>
    </location>
</feature>
<comment type="subcellular location">
    <subcellularLocation>
        <location evidence="1">Cell membrane</location>
    </subcellularLocation>
</comment>
<feature type="signal peptide" evidence="10">
    <location>
        <begin position="1"/>
        <end position="21"/>
    </location>
</feature>
<feature type="transmembrane region" description="Helical" evidence="9">
    <location>
        <begin position="232"/>
        <end position="250"/>
    </location>
</feature>
<keyword evidence="4 9" id="KW-0472">Membrane</keyword>
<keyword evidence="9" id="KW-1133">Transmembrane helix</keyword>
<protein>
    <submittedName>
        <fullName evidence="12">Fc receptor-like 1</fullName>
    </submittedName>
</protein>
<reference evidence="12" key="2">
    <citation type="submission" date="2025-09" db="UniProtKB">
        <authorList>
            <consortium name="Ensembl"/>
        </authorList>
    </citation>
    <scope>IDENTIFICATION</scope>
</reference>
<dbReference type="InterPro" id="IPR003599">
    <property type="entry name" value="Ig_sub"/>
</dbReference>
<keyword evidence="9" id="KW-0812">Transmembrane</keyword>
<organism evidence="12 13">
    <name type="scientific">Cricetulus griseus</name>
    <name type="common">Chinese hamster</name>
    <name type="synonym">Cricetulus barabensis griseus</name>
    <dbReference type="NCBI Taxonomy" id="10029"/>
    <lineage>
        <taxon>Eukaryota</taxon>
        <taxon>Metazoa</taxon>
        <taxon>Chordata</taxon>
        <taxon>Craniata</taxon>
        <taxon>Vertebrata</taxon>
        <taxon>Euteleostomi</taxon>
        <taxon>Mammalia</taxon>
        <taxon>Eutheria</taxon>
        <taxon>Euarchontoglires</taxon>
        <taxon>Glires</taxon>
        <taxon>Rodentia</taxon>
        <taxon>Myomorpha</taxon>
        <taxon>Muroidea</taxon>
        <taxon>Cricetidae</taxon>
        <taxon>Cricetinae</taxon>
        <taxon>Cricetulus</taxon>
    </lineage>
</organism>
<dbReference type="Pfam" id="PF13927">
    <property type="entry name" value="Ig_3"/>
    <property type="match status" value="1"/>
</dbReference>
<name>A0A8C2LEH4_CRIGR</name>
<evidence type="ECO:0000313" key="13">
    <source>
        <dbReference type="Proteomes" id="UP000694386"/>
    </source>
</evidence>
<dbReference type="SUPFAM" id="SSF48726">
    <property type="entry name" value="Immunoglobulin"/>
    <property type="match status" value="2"/>
</dbReference>
<evidence type="ECO:0000256" key="6">
    <source>
        <dbReference type="ARBA" id="ARBA00023180"/>
    </source>
</evidence>
<dbReference type="SMART" id="SM00408">
    <property type="entry name" value="IGc2"/>
    <property type="match status" value="2"/>
</dbReference>
<keyword evidence="5" id="KW-1015">Disulfide bond</keyword>
<evidence type="ECO:0000256" key="2">
    <source>
        <dbReference type="ARBA" id="ARBA00022475"/>
    </source>
</evidence>
<proteinExistence type="predicted"/>
<evidence type="ECO:0000256" key="3">
    <source>
        <dbReference type="ARBA" id="ARBA00022729"/>
    </source>
</evidence>
<feature type="chain" id="PRO_5034666978" evidence="10">
    <location>
        <begin position="22"/>
        <end position="342"/>
    </location>
</feature>
<dbReference type="InterPro" id="IPR013783">
    <property type="entry name" value="Ig-like_fold"/>
</dbReference>
<dbReference type="GO" id="GO:0005886">
    <property type="term" value="C:plasma membrane"/>
    <property type="evidence" value="ECO:0007669"/>
    <property type="project" value="UniProtKB-SubCell"/>
</dbReference>
<dbReference type="InterPro" id="IPR003598">
    <property type="entry name" value="Ig_sub2"/>
</dbReference>
<evidence type="ECO:0000256" key="5">
    <source>
        <dbReference type="ARBA" id="ARBA00023157"/>
    </source>
</evidence>
<evidence type="ECO:0000256" key="1">
    <source>
        <dbReference type="ARBA" id="ARBA00004236"/>
    </source>
</evidence>
<reference evidence="12" key="1">
    <citation type="submission" date="2025-08" db="UniProtKB">
        <authorList>
            <consortium name="Ensembl"/>
        </authorList>
    </citation>
    <scope>IDENTIFICATION</scope>
</reference>
<evidence type="ECO:0000256" key="10">
    <source>
        <dbReference type="SAM" id="SignalP"/>
    </source>
</evidence>
<dbReference type="PANTHER" id="PTHR46013:SF4">
    <property type="entry name" value="B-CELL RECEPTOR CD22-RELATED"/>
    <property type="match status" value="1"/>
</dbReference>
<dbReference type="Gene3D" id="2.60.40.10">
    <property type="entry name" value="Immunoglobulins"/>
    <property type="match status" value="2"/>
</dbReference>
<dbReference type="AlphaFoldDB" id="A0A8C2LEH4"/>
<dbReference type="Pfam" id="PF13895">
    <property type="entry name" value="Ig_2"/>
    <property type="match status" value="1"/>
</dbReference>
<evidence type="ECO:0000256" key="4">
    <source>
        <dbReference type="ARBA" id="ARBA00023136"/>
    </source>
</evidence>
<dbReference type="Ensembl" id="ENSCGRT00001003319.1">
    <property type="protein sequence ID" value="ENSCGRP00001002497.1"/>
    <property type="gene ID" value="ENSCGRG00001002734.1"/>
</dbReference>
<dbReference type="PROSITE" id="PS50835">
    <property type="entry name" value="IG_LIKE"/>
    <property type="match status" value="2"/>
</dbReference>
<feature type="domain" description="Ig-like" evidence="11">
    <location>
        <begin position="126"/>
        <end position="209"/>
    </location>
</feature>
<keyword evidence="7" id="KW-0393">Immunoglobulin domain</keyword>
<dbReference type="FunFam" id="2.60.40.10:FF:000357">
    <property type="entry name" value="Fc receptor like 1"/>
    <property type="match status" value="1"/>
</dbReference>
<keyword evidence="3 10" id="KW-0732">Signal</keyword>
<evidence type="ECO:0000256" key="8">
    <source>
        <dbReference type="SAM" id="MobiDB-lite"/>
    </source>
</evidence>
<sequence length="342" mass="37669">TLPWSLCLCLFSRAVLTPCSSSLSCVPSGIPVSDVSLETRPPGGWVTEGNTLVLICSVANATGNITYLWYRGTLGSNLETKIQHSLTAEFEIIKMKESDAGQYYCRNYGSVVPSRHLSLIVHLSRPVLTFGDSGTQSVMGDLLELHCEALRGSPPIFYQFYHENVILGNSSAPSGGGASFRLPLTAELSGNYSCEANNGQGAHRSEVVTLNLTGIVPIESGNSRLTSGVTEWLLGCLGPLTMALISCYWIKRKRGRQSDDPLRSPPRPVLQESNYINSPDPRQLQSVYENVNVVSGDEIYSLVYHTQQEVEPARHRGRHVFSEIYSKPRKINTAYMDYEDTM</sequence>
<feature type="domain" description="Ig-like" evidence="11">
    <location>
        <begin position="27"/>
        <end position="118"/>
    </location>
</feature>